<dbReference type="AlphaFoldDB" id="A0A7H0H157"/>
<keyword evidence="2" id="KW-1185">Reference proteome</keyword>
<reference evidence="1 2" key="1">
    <citation type="submission" date="2020-08" db="EMBL/GenBank/DDBJ databases">
        <title>Genome sequence of Hymenobacter qilianensis JCM 19763T.</title>
        <authorList>
            <person name="Hyun D.-W."/>
            <person name="Bae J.-W."/>
        </authorList>
    </citation>
    <scope>NUCLEOTIDE SEQUENCE [LARGE SCALE GENOMIC DNA]</scope>
    <source>
        <strain evidence="1 2">JCM 19763</strain>
        <plasmid evidence="1 2">p_unnamed1</plasmid>
    </source>
</reference>
<organism evidence="1 2">
    <name type="scientific">Hymenobacter qilianensis</name>
    <dbReference type="NCBI Taxonomy" id="1385715"/>
    <lineage>
        <taxon>Bacteria</taxon>
        <taxon>Pseudomonadati</taxon>
        <taxon>Bacteroidota</taxon>
        <taxon>Cytophagia</taxon>
        <taxon>Cytophagales</taxon>
        <taxon>Hymenobacteraceae</taxon>
        <taxon>Hymenobacter</taxon>
    </lineage>
</organism>
<geneLocation type="plasmid" evidence="1 2">
    <name>p_unnamed1</name>
</geneLocation>
<protein>
    <submittedName>
        <fullName evidence="1">Uncharacterized protein</fullName>
    </submittedName>
</protein>
<dbReference type="EMBL" id="CP060785">
    <property type="protein sequence ID" value="QNP54273.1"/>
    <property type="molecule type" value="Genomic_DNA"/>
</dbReference>
<evidence type="ECO:0000313" key="1">
    <source>
        <dbReference type="EMBL" id="QNP54273.1"/>
    </source>
</evidence>
<name>A0A7H0H157_9BACT</name>
<evidence type="ECO:0000313" key="2">
    <source>
        <dbReference type="Proteomes" id="UP000516093"/>
    </source>
</evidence>
<gene>
    <name evidence="1" type="ORF">H9L05_21620</name>
</gene>
<sequence length="132" mass="14413">MKANGQAVPVQGAASTAYINRDTNELYLTLNTTNGTPVIFDLWEFKQAPGRFAFHDARSPSGLLYKHVVHGQLTPFTTRACGSTPTWALEITAYDPAQQTIAGTFRGTVCSDPGQRVALTEGRFHRPFTLSP</sequence>
<keyword evidence="1" id="KW-0614">Plasmid</keyword>
<accession>A0A7H0H157</accession>
<proteinExistence type="predicted"/>
<dbReference type="Proteomes" id="UP000516093">
    <property type="component" value="Plasmid p_unnamed1"/>
</dbReference>
<dbReference type="RefSeq" id="WP_187734432.1">
    <property type="nucleotide sequence ID" value="NZ_CP060785.1"/>
</dbReference>
<dbReference type="KEGG" id="hqi:H9L05_21620"/>